<comment type="subcellular location">
    <subcellularLocation>
        <location evidence="1">Periplasm</location>
    </subcellularLocation>
</comment>
<keyword evidence="3 9" id="KW-0479">Metal-binding</keyword>
<keyword evidence="4" id="KW-0732">Signal</keyword>
<dbReference type="PIRSF" id="PIRSF000294">
    <property type="entry name" value="Cytochrome-c_peroxidase"/>
    <property type="match status" value="1"/>
</dbReference>
<name>W4RZI9_9XANT</name>
<dbReference type="Gene3D" id="1.10.760.10">
    <property type="entry name" value="Cytochrome c-like domain"/>
    <property type="match status" value="2"/>
</dbReference>
<dbReference type="PROSITE" id="PS51007">
    <property type="entry name" value="CYTC"/>
    <property type="match status" value="2"/>
</dbReference>
<dbReference type="InterPro" id="IPR036909">
    <property type="entry name" value="Cyt_c-like_dom_sf"/>
</dbReference>
<evidence type="ECO:0000256" key="7">
    <source>
        <dbReference type="ARBA" id="ARBA00023004"/>
    </source>
</evidence>
<feature type="domain" description="Cytochrome c" evidence="10">
    <location>
        <begin position="38"/>
        <end position="172"/>
    </location>
</feature>
<comment type="caution">
    <text evidence="11">The sequence shown here is derived from an EMBL/GenBank/DDBJ whole genome shotgun (WGS) entry which is preliminary data.</text>
</comment>
<accession>W4RZI9</accession>
<dbReference type="InterPro" id="IPR004852">
    <property type="entry name" value="Di-haem_cyt_c_peroxidsae"/>
</dbReference>
<evidence type="ECO:0000256" key="5">
    <source>
        <dbReference type="ARBA" id="ARBA00022764"/>
    </source>
</evidence>
<feature type="binding site" description="covalent" evidence="8">
    <location>
        <position position="208"/>
    </location>
    <ligand>
        <name>heme c</name>
        <dbReference type="ChEBI" id="CHEBI:61717"/>
        <label>2</label>
    </ligand>
</feature>
<evidence type="ECO:0000313" key="12">
    <source>
        <dbReference type="Proteomes" id="UP000019143"/>
    </source>
</evidence>
<dbReference type="GO" id="GO:0004130">
    <property type="term" value="F:cytochrome-c peroxidase activity"/>
    <property type="evidence" value="ECO:0007669"/>
    <property type="project" value="TreeGrafter"/>
</dbReference>
<evidence type="ECO:0000256" key="8">
    <source>
        <dbReference type="PIRSR" id="PIRSR000294-1"/>
    </source>
</evidence>
<feature type="binding site" description="covalent" evidence="8">
    <location>
        <position position="63"/>
    </location>
    <ligand>
        <name>heme c</name>
        <dbReference type="ChEBI" id="CHEBI:61717"/>
        <label>1</label>
    </ligand>
</feature>
<evidence type="ECO:0000256" key="4">
    <source>
        <dbReference type="ARBA" id="ARBA00022729"/>
    </source>
</evidence>
<gene>
    <name evidence="11" type="ORF">XPU_1064</name>
</gene>
<comment type="cofactor">
    <cofactor evidence="8">
        <name>heme</name>
        <dbReference type="ChEBI" id="CHEBI:30413"/>
    </cofactor>
    <text evidence="8">Binds 2 heme groups.</text>
</comment>
<feature type="binding site" description="covalent" evidence="8">
    <location>
        <position position="60"/>
    </location>
    <ligand>
        <name>heme c</name>
        <dbReference type="ChEBI" id="CHEBI:61717"/>
        <label>1</label>
    </ligand>
</feature>
<reference evidence="11 12" key="1">
    <citation type="submission" date="2014-01" db="EMBL/GenBank/DDBJ databases">
        <title>Genome sequence and analysis of Xanthomonas arboricola pv. pruni.</title>
        <authorList>
            <person name="Fujikawa T."/>
            <person name="Nakazono-Nagaoka E."/>
        </authorList>
    </citation>
    <scope>NUCLEOTIDE SEQUENCE [LARGE SCALE GENOMIC DNA]</scope>
    <source>
        <strain evidence="12">MAFF 311562</strain>
    </source>
</reference>
<dbReference type="PROSITE" id="PS51257">
    <property type="entry name" value="PROKAR_LIPOPROTEIN"/>
    <property type="match status" value="1"/>
</dbReference>
<sequence length="349" mass="37750">MWIMRHQHRRLTLGGILATTLLLFGCTPETAPSMRASKQAELGKVLFFDSTLSVDGQVSCATCHVAAKSFTDGHPVSIGVHGRSGTRNAPGLPEVQLYSELFWDGREKKLDAAVLQPLTNPKEMGNSGLSSLLDQINTQDRYKSLSQESFGVASLNEERLGIAIAAYLRSLPMPVTRYDLSVTTPSLLNEEESAGLALFRGKAACAGCHTLAGTPATLTDQLYHHTGVGFEQVAGDVAGMLKRLDDAKRQGQPIGDVVLSDADVAELGRFAVTRRPLDLGAFRTPTLRNVALTAPYMHDGSIATLREAVEREIYYRSLSRGMAINLTVTEQQQLIAFLGTFTTADSQAN</sequence>
<keyword evidence="5" id="KW-0574">Periplasm</keyword>
<evidence type="ECO:0000256" key="2">
    <source>
        <dbReference type="ARBA" id="ARBA00022617"/>
    </source>
</evidence>
<keyword evidence="7 9" id="KW-0408">Iron</keyword>
<evidence type="ECO:0000256" key="6">
    <source>
        <dbReference type="ARBA" id="ARBA00023002"/>
    </source>
</evidence>
<dbReference type="Proteomes" id="UP000019143">
    <property type="component" value="Unassembled WGS sequence"/>
</dbReference>
<proteinExistence type="predicted"/>
<keyword evidence="6" id="KW-0560">Oxidoreductase</keyword>
<organism evidence="11 12">
    <name type="scientific">Xanthomonas arboricola pv. pruni str. MAFF 311562</name>
    <dbReference type="NCBI Taxonomy" id="1414836"/>
    <lineage>
        <taxon>Bacteria</taxon>
        <taxon>Pseudomonadati</taxon>
        <taxon>Pseudomonadota</taxon>
        <taxon>Gammaproteobacteria</taxon>
        <taxon>Lysobacterales</taxon>
        <taxon>Lysobacteraceae</taxon>
        <taxon>Xanthomonas</taxon>
    </lineage>
</organism>
<dbReference type="GO" id="GO:0046872">
    <property type="term" value="F:metal ion binding"/>
    <property type="evidence" value="ECO:0007669"/>
    <property type="project" value="UniProtKB-KW"/>
</dbReference>
<dbReference type="GO" id="GO:0009055">
    <property type="term" value="F:electron transfer activity"/>
    <property type="evidence" value="ECO:0007669"/>
    <property type="project" value="InterPro"/>
</dbReference>
<dbReference type="InterPro" id="IPR026259">
    <property type="entry name" value="MauG/Cytc_peroxidase"/>
</dbReference>
<feature type="binding site" description="axial binding residue" evidence="9">
    <location>
        <position position="64"/>
    </location>
    <ligand>
        <name>heme c</name>
        <dbReference type="ChEBI" id="CHEBI:61717"/>
        <label>1</label>
    </ligand>
    <ligandPart>
        <name>Fe</name>
        <dbReference type="ChEBI" id="CHEBI:18248"/>
    </ligandPart>
</feature>
<dbReference type="GO" id="GO:0020037">
    <property type="term" value="F:heme binding"/>
    <property type="evidence" value="ECO:0007669"/>
    <property type="project" value="InterPro"/>
</dbReference>
<evidence type="ECO:0000259" key="10">
    <source>
        <dbReference type="PROSITE" id="PS51007"/>
    </source>
</evidence>
<dbReference type="PANTHER" id="PTHR30600">
    <property type="entry name" value="CYTOCHROME C PEROXIDASE-RELATED"/>
    <property type="match status" value="1"/>
</dbReference>
<feature type="binding site" description="axial binding residue" evidence="9">
    <location>
        <position position="209"/>
    </location>
    <ligand>
        <name>heme c</name>
        <dbReference type="ChEBI" id="CHEBI:61717"/>
        <label>2</label>
    </ligand>
    <ligandPart>
        <name>Fe</name>
        <dbReference type="ChEBI" id="CHEBI:18248"/>
    </ligandPart>
</feature>
<evidence type="ECO:0000256" key="1">
    <source>
        <dbReference type="ARBA" id="ARBA00004418"/>
    </source>
</evidence>
<comment type="PTM">
    <text evidence="8">Binds 2 heme groups per subunit.</text>
</comment>
<keyword evidence="2 8" id="KW-0349">Heme</keyword>
<protein>
    <recommendedName>
        <fullName evidence="10">Cytochrome c domain-containing protein</fullName>
    </recommendedName>
</protein>
<dbReference type="AlphaFoldDB" id="W4RZI9"/>
<dbReference type="EMBL" id="BAVB01000215">
    <property type="protein sequence ID" value="GAE49532.1"/>
    <property type="molecule type" value="Genomic_DNA"/>
</dbReference>
<dbReference type="PANTHER" id="PTHR30600:SF10">
    <property type="entry name" value="BLL6722 PROTEIN"/>
    <property type="match status" value="1"/>
</dbReference>
<dbReference type="GO" id="GO:0042597">
    <property type="term" value="C:periplasmic space"/>
    <property type="evidence" value="ECO:0007669"/>
    <property type="project" value="UniProtKB-SubCell"/>
</dbReference>
<evidence type="ECO:0000256" key="3">
    <source>
        <dbReference type="ARBA" id="ARBA00022723"/>
    </source>
</evidence>
<feature type="domain" description="Cytochrome c" evidence="10">
    <location>
        <begin position="190"/>
        <end position="342"/>
    </location>
</feature>
<dbReference type="Pfam" id="PF03150">
    <property type="entry name" value="CCP_MauG"/>
    <property type="match status" value="1"/>
</dbReference>
<dbReference type="InterPro" id="IPR009056">
    <property type="entry name" value="Cyt_c-like_dom"/>
</dbReference>
<dbReference type="InterPro" id="IPR051395">
    <property type="entry name" value="Cytochrome_c_Peroxidase/MauG"/>
</dbReference>
<feature type="binding site" description="covalent" evidence="8">
    <location>
        <position position="205"/>
    </location>
    <ligand>
        <name>heme c</name>
        <dbReference type="ChEBI" id="CHEBI:61717"/>
        <label>2</label>
    </ligand>
</feature>
<evidence type="ECO:0000256" key="9">
    <source>
        <dbReference type="PIRSR" id="PIRSR000294-2"/>
    </source>
</evidence>
<evidence type="ECO:0000313" key="11">
    <source>
        <dbReference type="EMBL" id="GAE49532.1"/>
    </source>
</evidence>
<dbReference type="SUPFAM" id="SSF46626">
    <property type="entry name" value="Cytochrome c"/>
    <property type="match status" value="2"/>
</dbReference>